<dbReference type="GO" id="GO:0031490">
    <property type="term" value="F:chromatin DNA binding"/>
    <property type="evidence" value="ECO:0007669"/>
    <property type="project" value="TreeGrafter"/>
</dbReference>
<dbReference type="SMART" id="SM00558">
    <property type="entry name" value="JmjC"/>
    <property type="match status" value="1"/>
</dbReference>
<evidence type="ECO:0000256" key="7">
    <source>
        <dbReference type="ARBA" id="ARBA00022964"/>
    </source>
</evidence>
<evidence type="ECO:0000256" key="6">
    <source>
        <dbReference type="ARBA" id="ARBA00022853"/>
    </source>
</evidence>
<dbReference type="GO" id="GO:0000978">
    <property type="term" value="F:RNA polymerase II cis-regulatory region sequence-specific DNA binding"/>
    <property type="evidence" value="ECO:0007669"/>
    <property type="project" value="TreeGrafter"/>
</dbReference>
<dbReference type="FunFam" id="2.60.120.650:FF:000002">
    <property type="entry name" value="lysine-specific demethylase 6A isoform X2"/>
    <property type="match status" value="1"/>
</dbReference>
<organism evidence="15 16">
    <name type="scientific">Ridgeia piscesae</name>
    <name type="common">Tubeworm</name>
    <dbReference type="NCBI Taxonomy" id="27915"/>
    <lineage>
        <taxon>Eukaryota</taxon>
        <taxon>Metazoa</taxon>
        <taxon>Spiralia</taxon>
        <taxon>Lophotrochozoa</taxon>
        <taxon>Annelida</taxon>
        <taxon>Polychaeta</taxon>
        <taxon>Sedentaria</taxon>
        <taxon>Canalipalpata</taxon>
        <taxon>Sabellida</taxon>
        <taxon>Siboglinidae</taxon>
        <taxon>Ridgeia</taxon>
    </lineage>
</organism>
<evidence type="ECO:0000256" key="4">
    <source>
        <dbReference type="ARBA" id="ARBA00022723"/>
    </source>
</evidence>
<evidence type="ECO:0000256" key="2">
    <source>
        <dbReference type="ARBA" id="ARBA00004123"/>
    </source>
</evidence>
<evidence type="ECO:0000256" key="13">
    <source>
        <dbReference type="SAM" id="MobiDB-lite"/>
    </source>
</evidence>
<evidence type="ECO:0000256" key="5">
    <source>
        <dbReference type="ARBA" id="ARBA00022833"/>
    </source>
</evidence>
<dbReference type="EMBL" id="JAODUO010001042">
    <property type="protein sequence ID" value="KAK2171666.1"/>
    <property type="molecule type" value="Genomic_DNA"/>
</dbReference>
<evidence type="ECO:0000313" key="15">
    <source>
        <dbReference type="EMBL" id="KAK2171666.1"/>
    </source>
</evidence>
<dbReference type="SMART" id="SM00028">
    <property type="entry name" value="TPR"/>
    <property type="match status" value="3"/>
</dbReference>
<protein>
    <recommendedName>
        <fullName evidence="14">JmjC domain-containing protein</fullName>
    </recommendedName>
</protein>
<dbReference type="Gene3D" id="2.10.110.20">
    <property type="match status" value="1"/>
</dbReference>
<feature type="compositionally biased region" description="Pro residues" evidence="13">
    <location>
        <begin position="278"/>
        <end position="294"/>
    </location>
</feature>
<dbReference type="PROSITE" id="PS50005">
    <property type="entry name" value="TPR"/>
    <property type="match status" value="1"/>
</dbReference>
<dbReference type="Gene3D" id="1.20.58.1370">
    <property type="match status" value="1"/>
</dbReference>
<dbReference type="Pfam" id="PF21322">
    <property type="entry name" value="KDM6_C-hel"/>
    <property type="match status" value="1"/>
</dbReference>
<comment type="cofactor">
    <cofactor evidence="1">
        <name>Fe(2+)</name>
        <dbReference type="ChEBI" id="CHEBI:29033"/>
    </cofactor>
</comment>
<keyword evidence="9" id="KW-0408">Iron</keyword>
<dbReference type="InterPro" id="IPR048562">
    <property type="entry name" value="KDM6A_B-like_C-hel"/>
</dbReference>
<dbReference type="GO" id="GO:0010468">
    <property type="term" value="P:regulation of gene expression"/>
    <property type="evidence" value="ECO:0007669"/>
    <property type="project" value="TreeGrafter"/>
</dbReference>
<dbReference type="GO" id="GO:0044666">
    <property type="term" value="C:MLL3/4 complex"/>
    <property type="evidence" value="ECO:0007669"/>
    <property type="project" value="TreeGrafter"/>
</dbReference>
<name>A0AAD9KI93_RIDPI</name>
<evidence type="ECO:0000256" key="9">
    <source>
        <dbReference type="ARBA" id="ARBA00023004"/>
    </source>
</evidence>
<dbReference type="PANTHER" id="PTHR14017">
    <property type="entry name" value="LYSINE-SPECIFIC DEMETHYLASE"/>
    <property type="match status" value="1"/>
</dbReference>
<evidence type="ECO:0000256" key="1">
    <source>
        <dbReference type="ARBA" id="ARBA00001954"/>
    </source>
</evidence>
<dbReference type="Pfam" id="PF21326">
    <property type="entry name" value="KDM6_GATAL"/>
    <property type="match status" value="1"/>
</dbReference>
<dbReference type="InterPro" id="IPR048560">
    <property type="entry name" value="KDM6A_B-like_GATAL"/>
</dbReference>
<feature type="region of interest" description="Disordered" evidence="13">
    <location>
        <begin position="679"/>
        <end position="704"/>
    </location>
</feature>
<keyword evidence="12" id="KW-0802">TPR repeat</keyword>
<evidence type="ECO:0000256" key="12">
    <source>
        <dbReference type="PROSITE-ProRule" id="PRU00339"/>
    </source>
</evidence>
<dbReference type="InterPro" id="IPR019734">
    <property type="entry name" value="TPR_rpt"/>
</dbReference>
<dbReference type="Gene3D" id="1.25.40.10">
    <property type="entry name" value="Tetratricopeptide repeat domain"/>
    <property type="match status" value="1"/>
</dbReference>
<evidence type="ECO:0000256" key="3">
    <source>
        <dbReference type="ARBA" id="ARBA00022553"/>
    </source>
</evidence>
<feature type="domain" description="JmjC" evidence="14">
    <location>
        <begin position="723"/>
        <end position="886"/>
    </location>
</feature>
<keyword evidence="4" id="KW-0479">Metal-binding</keyword>
<dbReference type="InterPro" id="IPR003347">
    <property type="entry name" value="JmjC_dom"/>
</dbReference>
<keyword evidence="7" id="KW-0223">Dioxygenase</keyword>
<feature type="compositionally biased region" description="Polar residues" evidence="13">
    <location>
        <begin position="407"/>
        <end position="423"/>
    </location>
</feature>
<feature type="repeat" description="TPR" evidence="12">
    <location>
        <begin position="124"/>
        <end position="157"/>
    </location>
</feature>
<dbReference type="Gene3D" id="2.60.120.650">
    <property type="entry name" value="Cupin"/>
    <property type="match status" value="1"/>
</dbReference>
<comment type="similarity">
    <text evidence="11">Belongs to the UTX family.</text>
</comment>
<dbReference type="FunFam" id="2.10.110.20:FF:000001">
    <property type="entry name" value="lysine-specific demethylase 6A isoform X2"/>
    <property type="match status" value="1"/>
</dbReference>
<feature type="region of interest" description="Disordered" evidence="13">
    <location>
        <begin position="273"/>
        <end position="356"/>
    </location>
</feature>
<dbReference type="Pfam" id="PF02373">
    <property type="entry name" value="JmjC"/>
    <property type="match status" value="1"/>
</dbReference>
<keyword evidence="10" id="KW-0539">Nucleus</keyword>
<dbReference type="PROSITE" id="PS51184">
    <property type="entry name" value="JMJC"/>
    <property type="match status" value="1"/>
</dbReference>
<reference evidence="15" key="1">
    <citation type="journal article" date="2023" name="Mol. Biol. Evol.">
        <title>Third-Generation Sequencing Reveals the Adaptive Role of the Epigenome in Three Deep-Sea Polychaetes.</title>
        <authorList>
            <person name="Perez M."/>
            <person name="Aroh O."/>
            <person name="Sun Y."/>
            <person name="Lan Y."/>
            <person name="Juniper S.K."/>
            <person name="Young C.R."/>
            <person name="Angers B."/>
            <person name="Qian P.Y."/>
        </authorList>
    </citation>
    <scope>NUCLEOTIDE SEQUENCE</scope>
    <source>
        <strain evidence="15">R07B-5</strain>
    </source>
</reference>
<evidence type="ECO:0000313" key="16">
    <source>
        <dbReference type="Proteomes" id="UP001209878"/>
    </source>
</evidence>
<feature type="region of interest" description="Disordered" evidence="13">
    <location>
        <begin position="404"/>
        <end position="423"/>
    </location>
</feature>
<dbReference type="InterPro" id="IPR051630">
    <property type="entry name" value="Corepressor-Demethylase"/>
</dbReference>
<comment type="caution">
    <text evidence="15">The sequence shown here is derived from an EMBL/GenBank/DDBJ whole genome shotgun (WGS) entry which is preliminary data.</text>
</comment>
<sequence>MIPVHAQSQSLKCSSISHTYTCFRSGHRRLNRRMSNCSVCPDLPQTLRANTLQQLGWLYHTESSLGDSQVRAAHAIQLLQKSLEADPTSGQSWYFLGRCFSAIGKVHDAFVSYRHSIDKSEASADTWCSIGVLYQQQSQPMDALQAYICAVQLEKDHTAAWTDLGILYESCSQLDDALTCYKNAAKDTKDVNPTLTNRIRAVEQQVAVQRAPKSSKTLPSIQEAWSLPIPAELTSRQGANSQQQQLQQQQQARVAAVAAAGMAGGYSQMASLYSGAQKPPPPPYPQTGVPPPYPAGGSQSSQHPGGGTPGSSPGSFPGAQSFPPPGGSTEQQTSPARKRRRSNSKKGATEPPAKQPFFLTLQQMQMLRFLQENQPKLDPQQQVVLQHLQQQYFRQQSYVAQQQQQQVATPGSNSSLSSDATDLRQSSVCDTEHVAFLAEDLLELFMKQQNKELEPSNWQGDKFTSRMCSSGGKSFNGSLRGEKPTEASAAPSGSIPDYKSEHSEFEVDAPFGVRMPPELTTPGHVHLTAAEIIASCKDQNVNSVSNLSILGKCQVPAPPVTPSPPLPKDKLNPPTPSVYMETKKEAFSIELQQYVLSQPVCVIRGLATALKLDLGLFSTKSLVESNPEYQVEVRSQRLQTPDDNKDANNVTIWRCESSRSHTTVARYAQYQASSFQESLKEEQDKSKGIHKDSDTDSNSSNKGKKKFRMIKFGTNVDLSNEKKWKAQLQELGKLPAFTRVVAASNMLSHIGHKILGMNTVQLYMKVPGSRTPGHQENLNYAAVNINIGPGDCEWFGVPESYWGVIQQMCEQNGINYLTGSWWPNLEDLFENDVPVYRFIQKPGDLVWVNGGTVHWVQAIGWCNNIAWNVGPLTWKQFVLSAERYEYNKLQLCKSLVPMVQLSWNLARNVHVTDPKLYDLVKTCLCHSLRHSRVVIDYAHSLGKEVKFYGHAENEAAHYCSNCEVEVFNILFVMEQDKKHVVECLECARRASNILDGFVVLSQYKMDDLMSVYDNFHLGIAPTTTSTAPTTAPMTVGTALSTVGTTPTTAGTAAPTMPGTVVPLPAVS</sequence>
<feature type="compositionally biased region" description="Low complexity" evidence="13">
    <location>
        <begin position="310"/>
        <end position="321"/>
    </location>
</feature>
<evidence type="ECO:0000256" key="11">
    <source>
        <dbReference type="ARBA" id="ARBA00034483"/>
    </source>
</evidence>
<feature type="region of interest" description="Disordered" evidence="13">
    <location>
        <begin position="473"/>
        <end position="501"/>
    </location>
</feature>
<dbReference type="AlphaFoldDB" id="A0AAD9KI93"/>
<comment type="subcellular location">
    <subcellularLocation>
        <location evidence="2">Nucleus</location>
    </subcellularLocation>
</comment>
<keyword evidence="6" id="KW-0156">Chromatin regulator</keyword>
<evidence type="ECO:0000256" key="10">
    <source>
        <dbReference type="ARBA" id="ARBA00023242"/>
    </source>
</evidence>
<dbReference type="GO" id="GO:0071558">
    <property type="term" value="F:histone H3K27me2/H3K27me3 demethylase activity"/>
    <property type="evidence" value="ECO:0007669"/>
    <property type="project" value="TreeGrafter"/>
</dbReference>
<keyword evidence="8" id="KW-0560">Oxidoreductase</keyword>
<proteinExistence type="inferred from homology"/>
<accession>A0AAD9KI93</accession>
<dbReference type="SUPFAM" id="SSF48452">
    <property type="entry name" value="TPR-like"/>
    <property type="match status" value="1"/>
</dbReference>
<keyword evidence="3" id="KW-0597">Phosphoprotein</keyword>
<dbReference type="InterPro" id="IPR011990">
    <property type="entry name" value="TPR-like_helical_dom_sf"/>
</dbReference>
<gene>
    <name evidence="15" type="ORF">NP493_1037g00044</name>
</gene>
<keyword evidence="5" id="KW-0862">Zinc</keyword>
<dbReference type="Proteomes" id="UP001209878">
    <property type="component" value="Unassembled WGS sequence"/>
</dbReference>
<dbReference type="GO" id="GO:0046872">
    <property type="term" value="F:metal ion binding"/>
    <property type="evidence" value="ECO:0007669"/>
    <property type="project" value="UniProtKB-KW"/>
</dbReference>
<keyword evidence="16" id="KW-1185">Reference proteome</keyword>
<evidence type="ECO:0000259" key="14">
    <source>
        <dbReference type="PROSITE" id="PS51184"/>
    </source>
</evidence>
<feature type="compositionally biased region" description="Basic and acidic residues" evidence="13">
    <location>
        <begin position="679"/>
        <end position="694"/>
    </location>
</feature>
<evidence type="ECO:0000256" key="8">
    <source>
        <dbReference type="ARBA" id="ARBA00023002"/>
    </source>
</evidence>
<dbReference type="PANTHER" id="PTHR14017:SF1">
    <property type="entry name" value="LD02225P"/>
    <property type="match status" value="1"/>
</dbReference>
<dbReference type="SUPFAM" id="SSF51197">
    <property type="entry name" value="Clavaminate synthase-like"/>
    <property type="match status" value="1"/>
</dbReference>
<dbReference type="InterPro" id="IPR046941">
    <property type="entry name" value="KDM6_GATAL_sf"/>
</dbReference>